<evidence type="ECO:0000313" key="3">
    <source>
        <dbReference type="Proteomes" id="UP001041814"/>
    </source>
</evidence>
<dbReference type="EMBL" id="NRRU01000133">
    <property type="protein sequence ID" value="MBK1715572.1"/>
    <property type="molecule type" value="Genomic_DNA"/>
</dbReference>
<comment type="caution">
    <text evidence="2">The sequence shown here is derived from an EMBL/GenBank/DDBJ whole genome shotgun (WGS) entry which is preliminary data.</text>
</comment>
<organism evidence="2 3">
    <name type="scientific">Rubrivivax gelatinosus</name>
    <name type="common">Rhodocyclus gelatinosus</name>
    <name type="synonym">Rhodopseudomonas gelatinosa</name>
    <dbReference type="NCBI Taxonomy" id="28068"/>
    <lineage>
        <taxon>Bacteria</taxon>
        <taxon>Pseudomonadati</taxon>
        <taxon>Pseudomonadota</taxon>
        <taxon>Betaproteobacteria</taxon>
        <taxon>Burkholderiales</taxon>
        <taxon>Sphaerotilaceae</taxon>
        <taxon>Rubrivivax</taxon>
    </lineage>
</organism>
<sequence>MIAFNYNGPGYETYSYDTKLKSAYEKYRSESKG</sequence>
<gene>
    <name evidence="2" type="ORF">CKO43_22735</name>
</gene>
<proteinExistence type="predicted"/>
<dbReference type="RefSeq" id="WP_430699144.1">
    <property type="nucleotide sequence ID" value="NZ_NRRT01000022.1"/>
</dbReference>
<protein>
    <recommendedName>
        <fullName evidence="1">N-acetylmuramidase domain-containing protein</fullName>
    </recommendedName>
</protein>
<accession>A0ABS1DZN9</accession>
<dbReference type="Proteomes" id="UP001041814">
    <property type="component" value="Unassembled WGS sequence"/>
</dbReference>
<feature type="domain" description="N-acetylmuramidase" evidence="1">
    <location>
        <begin position="2"/>
        <end position="27"/>
    </location>
</feature>
<reference evidence="2" key="1">
    <citation type="submission" date="2017-08" db="EMBL/GenBank/DDBJ databases">
        <authorList>
            <person name="Imhoff J.F."/>
            <person name="Rahn T."/>
            <person name="Kuenzel S."/>
            <person name="Neulinger S.C."/>
        </authorList>
    </citation>
    <scope>NUCLEOTIDE SEQUENCE</scope>
    <source>
        <strain evidence="2">IM 151</strain>
    </source>
</reference>
<dbReference type="Pfam" id="PF11860">
    <property type="entry name" value="Muramidase"/>
    <property type="match status" value="1"/>
</dbReference>
<evidence type="ECO:0000259" key="1">
    <source>
        <dbReference type="Pfam" id="PF11860"/>
    </source>
</evidence>
<reference evidence="2" key="2">
    <citation type="journal article" date="2020" name="Microorganisms">
        <title>Osmotic Adaptation and Compatible Solute Biosynthesis of Phototrophic Bacteria as Revealed from Genome Analyses.</title>
        <authorList>
            <person name="Imhoff J.F."/>
            <person name="Rahn T."/>
            <person name="Kunzel S."/>
            <person name="Keller A."/>
            <person name="Neulinger S.C."/>
        </authorList>
    </citation>
    <scope>NUCLEOTIDE SEQUENCE</scope>
    <source>
        <strain evidence="2">IM 151</strain>
    </source>
</reference>
<evidence type="ECO:0000313" key="2">
    <source>
        <dbReference type="EMBL" id="MBK1715572.1"/>
    </source>
</evidence>
<keyword evidence="3" id="KW-1185">Reference proteome</keyword>
<name>A0ABS1DZN9_RUBGE</name>
<dbReference type="InterPro" id="IPR024408">
    <property type="entry name" value="Muramidase"/>
</dbReference>